<dbReference type="AlphaFoldDB" id="A0A2T1DJB4"/>
<protein>
    <submittedName>
        <fullName evidence="1">Uncharacterized protein</fullName>
    </submittedName>
</protein>
<dbReference type="OrthoDB" id="582963at2"/>
<organism evidence="1 2">
    <name type="scientific">Phormidesmis priestleyi ULC007</name>
    <dbReference type="NCBI Taxonomy" id="1920490"/>
    <lineage>
        <taxon>Bacteria</taxon>
        <taxon>Bacillati</taxon>
        <taxon>Cyanobacteriota</taxon>
        <taxon>Cyanophyceae</taxon>
        <taxon>Leptolyngbyales</taxon>
        <taxon>Leptolyngbyaceae</taxon>
        <taxon>Phormidesmis</taxon>
    </lineage>
</organism>
<evidence type="ECO:0000313" key="1">
    <source>
        <dbReference type="EMBL" id="PSB20552.1"/>
    </source>
</evidence>
<reference evidence="1 2" key="2">
    <citation type="submission" date="2018-03" db="EMBL/GenBank/DDBJ databases">
        <title>The ancient ancestry and fast evolution of plastids.</title>
        <authorList>
            <person name="Moore K.R."/>
            <person name="Magnabosco C."/>
            <person name="Momper L."/>
            <person name="Gold D.A."/>
            <person name="Bosak T."/>
            <person name="Fournier G.P."/>
        </authorList>
    </citation>
    <scope>NUCLEOTIDE SEQUENCE [LARGE SCALE GENOMIC DNA]</scope>
    <source>
        <strain evidence="1 2">ULC007</strain>
    </source>
</reference>
<dbReference type="STRING" id="1920490.GCA_001895925_02582"/>
<gene>
    <name evidence="1" type="ORF">C7B65_06505</name>
</gene>
<keyword evidence="2" id="KW-1185">Reference proteome</keyword>
<accession>A0A2T1DJB4</accession>
<dbReference type="EMBL" id="PVWG01000005">
    <property type="protein sequence ID" value="PSB20552.1"/>
    <property type="molecule type" value="Genomic_DNA"/>
</dbReference>
<evidence type="ECO:0000313" key="2">
    <source>
        <dbReference type="Proteomes" id="UP000238634"/>
    </source>
</evidence>
<reference evidence="1 2" key="1">
    <citation type="submission" date="2018-02" db="EMBL/GenBank/DDBJ databases">
        <authorList>
            <person name="Cohen D.B."/>
            <person name="Kent A.D."/>
        </authorList>
    </citation>
    <scope>NUCLEOTIDE SEQUENCE [LARGE SCALE GENOMIC DNA]</scope>
    <source>
        <strain evidence="1 2">ULC007</strain>
    </source>
</reference>
<proteinExistence type="predicted"/>
<name>A0A2T1DJB4_9CYAN</name>
<dbReference type="Proteomes" id="UP000238634">
    <property type="component" value="Unassembled WGS sequence"/>
</dbReference>
<comment type="caution">
    <text evidence="1">The sequence shown here is derived from an EMBL/GenBank/DDBJ whole genome shotgun (WGS) entry which is preliminary data.</text>
</comment>
<sequence length="276" mass="31856">MPLPVDFSSWEHLQSTMMQVQNRIVREEFNDLGDESWDDDITQPRGSLRVASTLRDNDSAIETLNKLLFFYVVLRKAADLQAPIYGIPVTTFQDSVKFLPQVRLFFLEDSSQVEEGYSPVEAEITFRVMNETSESMTEAKAKVTANKIKTLFCAGNGFAWKKGRELWMYKEPAKGYNLQLYAWNETEAKKVIEQILDVQSDTPNWEKHLEGTTKKKTFRTIPASSRIYGKVRREARERPIATVRFRYAELKIHGLPNDVQLVDRTGFRHNPLVKAN</sequence>
<dbReference type="RefSeq" id="WP_073070021.1">
    <property type="nucleotide sequence ID" value="NZ_MPPI01000005.1"/>
</dbReference>